<evidence type="ECO:0000313" key="8">
    <source>
        <dbReference type="EMBL" id="TPP64806.1"/>
    </source>
</evidence>
<evidence type="ECO:0000256" key="6">
    <source>
        <dbReference type="SAM" id="Phobius"/>
    </source>
</evidence>
<keyword evidence="4 6" id="KW-0472">Membrane</keyword>
<dbReference type="InterPro" id="IPR020846">
    <property type="entry name" value="MFS_dom"/>
</dbReference>
<evidence type="ECO:0000259" key="7">
    <source>
        <dbReference type="PROSITE" id="PS50850"/>
    </source>
</evidence>
<keyword evidence="9" id="KW-1185">Reference proteome</keyword>
<feature type="region of interest" description="Disordered" evidence="5">
    <location>
        <begin position="588"/>
        <end position="610"/>
    </location>
</feature>
<dbReference type="OrthoDB" id="5141738at2759"/>
<feature type="transmembrane region" description="Helical" evidence="6">
    <location>
        <begin position="182"/>
        <end position="202"/>
    </location>
</feature>
<organism evidence="8 9">
    <name type="scientific">Fasciola gigantica</name>
    <name type="common">Giant liver fluke</name>
    <dbReference type="NCBI Taxonomy" id="46835"/>
    <lineage>
        <taxon>Eukaryota</taxon>
        <taxon>Metazoa</taxon>
        <taxon>Spiralia</taxon>
        <taxon>Lophotrochozoa</taxon>
        <taxon>Platyhelminthes</taxon>
        <taxon>Trematoda</taxon>
        <taxon>Digenea</taxon>
        <taxon>Plagiorchiida</taxon>
        <taxon>Echinostomata</taxon>
        <taxon>Echinostomatoidea</taxon>
        <taxon>Fasciolidae</taxon>
        <taxon>Fasciola</taxon>
    </lineage>
</organism>
<feature type="transmembrane region" description="Helical" evidence="6">
    <location>
        <begin position="504"/>
        <end position="523"/>
    </location>
</feature>
<feature type="compositionally biased region" description="Polar residues" evidence="5">
    <location>
        <begin position="595"/>
        <end position="610"/>
    </location>
</feature>
<dbReference type="PANTHER" id="PTHR24064">
    <property type="entry name" value="SOLUTE CARRIER FAMILY 22 MEMBER"/>
    <property type="match status" value="1"/>
</dbReference>
<feature type="transmembrane region" description="Helical" evidence="6">
    <location>
        <begin position="439"/>
        <end position="465"/>
    </location>
</feature>
<accession>A0A504YWS9</accession>
<dbReference type="Pfam" id="PF00083">
    <property type="entry name" value="Sugar_tr"/>
    <property type="match status" value="1"/>
</dbReference>
<feature type="transmembrane region" description="Helical" evidence="6">
    <location>
        <begin position="272"/>
        <end position="295"/>
    </location>
</feature>
<evidence type="ECO:0000256" key="4">
    <source>
        <dbReference type="ARBA" id="ARBA00023136"/>
    </source>
</evidence>
<evidence type="ECO:0000313" key="9">
    <source>
        <dbReference type="Proteomes" id="UP000316759"/>
    </source>
</evidence>
<feature type="transmembrane region" description="Helical" evidence="6">
    <location>
        <begin position="411"/>
        <end position="433"/>
    </location>
</feature>
<proteinExistence type="predicted"/>
<dbReference type="PROSITE" id="PS50850">
    <property type="entry name" value="MFS"/>
    <property type="match status" value="1"/>
</dbReference>
<evidence type="ECO:0000256" key="3">
    <source>
        <dbReference type="ARBA" id="ARBA00022989"/>
    </source>
</evidence>
<dbReference type="GO" id="GO:0022857">
    <property type="term" value="F:transmembrane transporter activity"/>
    <property type="evidence" value="ECO:0007669"/>
    <property type="project" value="InterPro"/>
</dbReference>
<keyword evidence="2 6" id="KW-0812">Transmembrane</keyword>
<dbReference type="GO" id="GO:0016020">
    <property type="term" value="C:membrane"/>
    <property type="evidence" value="ECO:0007669"/>
    <property type="project" value="UniProtKB-SubCell"/>
</dbReference>
<reference evidence="8 9" key="1">
    <citation type="submission" date="2019-04" db="EMBL/GenBank/DDBJ databases">
        <title>Annotation for the trematode Fasciola gigantica.</title>
        <authorList>
            <person name="Choi Y.-J."/>
        </authorList>
    </citation>
    <scope>NUCLEOTIDE SEQUENCE [LARGE SCALE GENOMIC DNA]</scope>
    <source>
        <strain evidence="8">Uganda_cow_1</strain>
    </source>
</reference>
<sequence>MSLPDSKTESNIELTVPENQKYTESSNTVTLVIDDLLESEVGACGLWQWSLVCLAIFSTAATSNFPNFFDTEPRQRCYMGAEWEAEFAKNGLGFEQIMELTGGKVAQVHGKAENYLGCERYAADWENGPLVPLNQTDLTRLPVQQLTNMTVPCPHGYVFAFSEHQYQGGIVTEMNLVCDRHWMLPVGTSFFMVGMISGYVFCGVWAGRFGRKNALICFSVLELIATWLCSVVQNYWLFSFLRFVVAVGSYAKLSAFNLIILEITMAKYRSLFNALTMLGFNCVGRLILVAVAYVYSNWRALNFGASLHCALTFTYFCLVPESPRWLLTQDRVLDAIRVLKRGRRFNYLHKPGQVPSELLERLCQQEQYESTTANASEKNSKSTEKRVLTPSAKSVREQFIILLSDWKLIRITLLSVLIFNTYSFNFMGLVLYTRMIRQSVFMVSLGNSLITIPGVVVAILCYRLFRHRRLPLVAVLFFCGSALMIGGLYTYITQPKQDWMMTAALELGMMLYSTVQCLFFIYIPELYPPAVRSQGFGLASGLGRAGSIGATYANDLDHAVGHAVPMVLYASLTLLEGLAVLCLPDTTGEERGERNWSTYPSDQNTESIDS</sequence>
<feature type="transmembrane region" description="Helical" evidence="6">
    <location>
        <begin position="301"/>
        <end position="319"/>
    </location>
</feature>
<evidence type="ECO:0000256" key="2">
    <source>
        <dbReference type="ARBA" id="ARBA00022692"/>
    </source>
</evidence>
<comment type="subcellular location">
    <subcellularLocation>
        <location evidence="1">Membrane</location>
        <topology evidence="1">Multi-pass membrane protein</topology>
    </subcellularLocation>
</comment>
<dbReference type="InterPro" id="IPR005828">
    <property type="entry name" value="MFS_sugar_transport-like"/>
</dbReference>
<dbReference type="InterPro" id="IPR036259">
    <property type="entry name" value="MFS_trans_sf"/>
</dbReference>
<comment type="caution">
    <text evidence="8">The sequence shown here is derived from an EMBL/GenBank/DDBJ whole genome shotgun (WGS) entry which is preliminary data.</text>
</comment>
<dbReference type="Gene3D" id="1.20.1250.20">
    <property type="entry name" value="MFS general substrate transporter like domains"/>
    <property type="match status" value="1"/>
</dbReference>
<protein>
    <recommendedName>
        <fullName evidence="7">Major facilitator superfamily (MFS) profile domain-containing protein</fullName>
    </recommendedName>
</protein>
<feature type="transmembrane region" description="Helical" evidence="6">
    <location>
        <begin position="239"/>
        <end position="260"/>
    </location>
</feature>
<keyword evidence="3 6" id="KW-1133">Transmembrane helix</keyword>
<evidence type="ECO:0000256" key="1">
    <source>
        <dbReference type="ARBA" id="ARBA00004141"/>
    </source>
</evidence>
<dbReference type="SUPFAM" id="SSF103473">
    <property type="entry name" value="MFS general substrate transporter"/>
    <property type="match status" value="1"/>
</dbReference>
<feature type="transmembrane region" description="Helical" evidence="6">
    <location>
        <begin position="214"/>
        <end position="233"/>
    </location>
</feature>
<gene>
    <name evidence="8" type="ORF">FGIG_09909</name>
</gene>
<evidence type="ECO:0000256" key="5">
    <source>
        <dbReference type="SAM" id="MobiDB-lite"/>
    </source>
</evidence>
<feature type="transmembrane region" description="Helical" evidence="6">
    <location>
        <begin position="472"/>
        <end position="492"/>
    </location>
</feature>
<dbReference type="EMBL" id="SUNJ01004000">
    <property type="protein sequence ID" value="TPP64806.1"/>
    <property type="molecule type" value="Genomic_DNA"/>
</dbReference>
<dbReference type="Proteomes" id="UP000316759">
    <property type="component" value="Unassembled WGS sequence"/>
</dbReference>
<feature type="domain" description="Major facilitator superfamily (MFS) profile" evidence="7">
    <location>
        <begin position="140"/>
        <end position="588"/>
    </location>
</feature>
<dbReference type="STRING" id="46835.A0A504YWS9"/>
<dbReference type="AlphaFoldDB" id="A0A504YWS9"/>
<name>A0A504YWS9_FASGI</name>